<evidence type="ECO:0000313" key="1">
    <source>
        <dbReference type="EMBL" id="KAJ4494875.1"/>
    </source>
</evidence>
<reference evidence="1" key="2">
    <citation type="journal article" date="2023" name="Proc. Natl. Acad. Sci. U.S.A.">
        <title>A global phylogenomic analysis of the shiitake genus Lentinula.</title>
        <authorList>
            <person name="Sierra-Patev S."/>
            <person name="Min B."/>
            <person name="Naranjo-Ortiz M."/>
            <person name="Looney B."/>
            <person name="Konkel Z."/>
            <person name="Slot J.C."/>
            <person name="Sakamoto Y."/>
            <person name="Steenwyk J.L."/>
            <person name="Rokas A."/>
            <person name="Carro J."/>
            <person name="Camarero S."/>
            <person name="Ferreira P."/>
            <person name="Molpeceres G."/>
            <person name="Ruiz-Duenas F.J."/>
            <person name="Serrano A."/>
            <person name="Henrissat B."/>
            <person name="Drula E."/>
            <person name="Hughes K.W."/>
            <person name="Mata J.L."/>
            <person name="Ishikawa N.K."/>
            <person name="Vargas-Isla R."/>
            <person name="Ushijima S."/>
            <person name="Smith C.A."/>
            <person name="Donoghue J."/>
            <person name="Ahrendt S."/>
            <person name="Andreopoulos W."/>
            <person name="He G."/>
            <person name="LaButti K."/>
            <person name="Lipzen A."/>
            <person name="Ng V."/>
            <person name="Riley R."/>
            <person name="Sandor L."/>
            <person name="Barry K."/>
            <person name="Martinez A.T."/>
            <person name="Xiao Y."/>
            <person name="Gibbons J.G."/>
            <person name="Terashima K."/>
            <person name="Grigoriev I.V."/>
            <person name="Hibbett D."/>
        </authorList>
    </citation>
    <scope>NUCLEOTIDE SEQUENCE</scope>
    <source>
        <strain evidence="1">Sp2 HRB7682 ss15</strain>
    </source>
</reference>
<proteinExistence type="predicted"/>
<name>A0A9W9E0W3_9AGAR</name>
<comment type="caution">
    <text evidence="1">The sequence shown here is derived from an EMBL/GenBank/DDBJ whole genome shotgun (WGS) entry which is preliminary data.</text>
</comment>
<accession>A0A9W9E0W3</accession>
<dbReference type="Proteomes" id="UP001150238">
    <property type="component" value="Unassembled WGS sequence"/>
</dbReference>
<sequence length="351" mass="39873">MSVTGNQDVHCIRREICELIKARKLNAQVEGLLLGNGCEDPIIVDIPLDSGISSFTSIDDLYIKPFIVPEEPVGIYAQDICRRYVNRFPFDSPSLLCHAFTFFYCDQMGPFAHNRLLQKRLLIEEPEEPTFTIPWRGNVLVVKHGRTDSGGKLGVVDINLHDFGLVLPMIQWLCSKDMECPRTTFPKTEVYRPPLPLYNLLPHEKYMCPRDKTFNSPYLRHLILSQCGPVTVFAYGSCDRGARMHVQKFFSSRVQNVLSRFVPKVQHRKFMDALEDNSCFIVGSVATAVVYPRAVFLPTDLNIIAPLGSFRRMKTALMNLSCVIAAQNAIKYHHTAWANDFVTLSTPQVFQ</sequence>
<reference evidence="1" key="1">
    <citation type="submission" date="2022-08" db="EMBL/GenBank/DDBJ databases">
        <authorList>
            <consortium name="DOE Joint Genome Institute"/>
            <person name="Min B."/>
            <person name="Riley R."/>
            <person name="Sierra-Patev S."/>
            <person name="Naranjo-Ortiz M."/>
            <person name="Looney B."/>
            <person name="Konkel Z."/>
            <person name="Slot J.C."/>
            <person name="Sakamoto Y."/>
            <person name="Steenwyk J.L."/>
            <person name="Rokas A."/>
            <person name="Carro J."/>
            <person name="Camarero S."/>
            <person name="Ferreira P."/>
            <person name="Molpeceres G."/>
            <person name="Ruiz-Duenas F.J."/>
            <person name="Serrano A."/>
            <person name="Henrissat B."/>
            <person name="Drula E."/>
            <person name="Hughes K.W."/>
            <person name="Mata J.L."/>
            <person name="Ishikawa N.K."/>
            <person name="Vargas-Isla R."/>
            <person name="Ushijima S."/>
            <person name="Smith C.A."/>
            <person name="Ahrendt S."/>
            <person name="Andreopoulos W."/>
            <person name="He G."/>
            <person name="Labutti K."/>
            <person name="Lipzen A."/>
            <person name="Ng V."/>
            <person name="Sandor L."/>
            <person name="Barry K."/>
            <person name="Martinez A.T."/>
            <person name="Xiao Y."/>
            <person name="Gibbons J.G."/>
            <person name="Terashima K."/>
            <person name="Hibbett D.S."/>
            <person name="Grigoriev I.V."/>
        </authorList>
    </citation>
    <scope>NUCLEOTIDE SEQUENCE</scope>
    <source>
        <strain evidence="1">Sp2 HRB7682 ss15</strain>
    </source>
</reference>
<dbReference type="EMBL" id="JANVFS010000002">
    <property type="protein sequence ID" value="KAJ4494875.1"/>
    <property type="molecule type" value="Genomic_DNA"/>
</dbReference>
<protein>
    <submittedName>
        <fullName evidence="1">Uncharacterized protein</fullName>
    </submittedName>
</protein>
<organism evidence="1 2">
    <name type="scientific">Lentinula lateritia</name>
    <dbReference type="NCBI Taxonomy" id="40482"/>
    <lineage>
        <taxon>Eukaryota</taxon>
        <taxon>Fungi</taxon>
        <taxon>Dikarya</taxon>
        <taxon>Basidiomycota</taxon>
        <taxon>Agaricomycotina</taxon>
        <taxon>Agaricomycetes</taxon>
        <taxon>Agaricomycetidae</taxon>
        <taxon>Agaricales</taxon>
        <taxon>Marasmiineae</taxon>
        <taxon>Omphalotaceae</taxon>
        <taxon>Lentinula</taxon>
    </lineage>
</organism>
<dbReference type="AlphaFoldDB" id="A0A9W9E0W3"/>
<gene>
    <name evidence="1" type="ORF">C8J55DRAFT_554488</name>
</gene>
<evidence type="ECO:0000313" key="2">
    <source>
        <dbReference type="Proteomes" id="UP001150238"/>
    </source>
</evidence>